<sequence>MDSQTVDVAFIHRLSPVVDHECEEHQDPLGNTESRPDVSRDDVPVTPHQRQSYSYVWPTSGDRSQPGYLSYKYDGISSSNGHPGMPNQPILYSSTPLMPPAFVFNNILPSPSLNCYSSSPSSSSQSTHSIEDFQSTLEKKVSSGLSDDMCPTMRVGKGSQAQFRWPRALDISVASRLQLVVNVSRKAGFETIGAFLFALFTESEGKYAQHPSLAQCISAFIRNGTQVAGIVNLLYRHSDATSYHNRKADEPHFTLPRYALAPMLRLQRVLPTPLPNSTKNALINWALSVMLDCVDVEST</sequence>
<reference evidence="2" key="1">
    <citation type="submission" date="2023-06" db="EMBL/GenBank/DDBJ databases">
        <authorList>
            <consortium name="Lawrence Berkeley National Laboratory"/>
            <person name="Ahrendt S."/>
            <person name="Sahu N."/>
            <person name="Indic B."/>
            <person name="Wong-Bajracharya J."/>
            <person name="Merenyi Z."/>
            <person name="Ke H.-M."/>
            <person name="Monk M."/>
            <person name="Kocsube S."/>
            <person name="Drula E."/>
            <person name="Lipzen A."/>
            <person name="Balint B."/>
            <person name="Henrissat B."/>
            <person name="Andreopoulos B."/>
            <person name="Martin F.M."/>
            <person name="Harder C.B."/>
            <person name="Rigling D."/>
            <person name="Ford K.L."/>
            <person name="Foster G.D."/>
            <person name="Pangilinan J."/>
            <person name="Papanicolaou A."/>
            <person name="Barry K."/>
            <person name="LaButti K."/>
            <person name="Viragh M."/>
            <person name="Koriabine M."/>
            <person name="Yan M."/>
            <person name="Riley R."/>
            <person name="Champramary S."/>
            <person name="Plett K.L."/>
            <person name="Tsai I.J."/>
            <person name="Slot J."/>
            <person name="Sipos G."/>
            <person name="Plett J."/>
            <person name="Nagy L.G."/>
            <person name="Grigoriev I.V."/>
        </authorList>
    </citation>
    <scope>NUCLEOTIDE SEQUENCE</scope>
    <source>
        <strain evidence="2">FPL87.14</strain>
    </source>
</reference>
<name>A0AA39MLN9_9AGAR</name>
<accession>A0AA39MLN9</accession>
<proteinExistence type="predicted"/>
<evidence type="ECO:0000313" key="2">
    <source>
        <dbReference type="EMBL" id="KAK0438274.1"/>
    </source>
</evidence>
<comment type="caution">
    <text evidence="2">The sequence shown here is derived from an EMBL/GenBank/DDBJ whole genome shotgun (WGS) entry which is preliminary data.</text>
</comment>
<organism evidence="2 3">
    <name type="scientific">Armillaria borealis</name>
    <dbReference type="NCBI Taxonomy" id="47425"/>
    <lineage>
        <taxon>Eukaryota</taxon>
        <taxon>Fungi</taxon>
        <taxon>Dikarya</taxon>
        <taxon>Basidiomycota</taxon>
        <taxon>Agaricomycotina</taxon>
        <taxon>Agaricomycetes</taxon>
        <taxon>Agaricomycetidae</taxon>
        <taxon>Agaricales</taxon>
        <taxon>Marasmiineae</taxon>
        <taxon>Physalacriaceae</taxon>
        <taxon>Armillaria</taxon>
    </lineage>
</organism>
<dbReference type="Proteomes" id="UP001175226">
    <property type="component" value="Unassembled WGS sequence"/>
</dbReference>
<evidence type="ECO:0000256" key="1">
    <source>
        <dbReference type="SAM" id="MobiDB-lite"/>
    </source>
</evidence>
<evidence type="ECO:0000313" key="3">
    <source>
        <dbReference type="Proteomes" id="UP001175226"/>
    </source>
</evidence>
<dbReference type="EMBL" id="JAUEPT010000044">
    <property type="protein sequence ID" value="KAK0438274.1"/>
    <property type="molecule type" value="Genomic_DNA"/>
</dbReference>
<dbReference type="AlphaFoldDB" id="A0AA39MLN9"/>
<protein>
    <submittedName>
        <fullName evidence="2">Uncharacterized protein</fullName>
    </submittedName>
</protein>
<feature type="region of interest" description="Disordered" evidence="1">
    <location>
        <begin position="21"/>
        <end position="59"/>
    </location>
</feature>
<feature type="compositionally biased region" description="Basic and acidic residues" evidence="1">
    <location>
        <begin position="34"/>
        <end position="43"/>
    </location>
</feature>
<keyword evidence="3" id="KW-1185">Reference proteome</keyword>
<gene>
    <name evidence="2" type="ORF">EV421DRAFT_1972096</name>
</gene>